<keyword evidence="1" id="KW-0472">Membrane</keyword>
<organism evidence="2 3">
    <name type="scientific">Vallitalea longa</name>
    <dbReference type="NCBI Taxonomy" id="2936439"/>
    <lineage>
        <taxon>Bacteria</taxon>
        <taxon>Bacillati</taxon>
        <taxon>Bacillota</taxon>
        <taxon>Clostridia</taxon>
        <taxon>Lachnospirales</taxon>
        <taxon>Vallitaleaceae</taxon>
        <taxon>Vallitalea</taxon>
    </lineage>
</organism>
<dbReference type="Proteomes" id="UP001144256">
    <property type="component" value="Unassembled WGS sequence"/>
</dbReference>
<evidence type="ECO:0000313" key="2">
    <source>
        <dbReference type="EMBL" id="GKX30233.1"/>
    </source>
</evidence>
<gene>
    <name evidence="2" type="ORF">SH1V18_27130</name>
</gene>
<dbReference type="AlphaFoldDB" id="A0A9W5YD88"/>
<dbReference type="RefSeq" id="WP_281816235.1">
    <property type="nucleotide sequence ID" value="NZ_BRLB01000008.1"/>
</dbReference>
<reference evidence="2" key="1">
    <citation type="submission" date="2022-06" db="EMBL/GenBank/DDBJ databases">
        <title>Vallitalea longa sp. nov., an anaerobic bacterium isolated from marine sediment.</title>
        <authorList>
            <person name="Hirano S."/>
            <person name="Terahara T."/>
            <person name="Mori K."/>
            <person name="Hamada M."/>
            <person name="Matsumoto R."/>
            <person name="Kobayashi T."/>
        </authorList>
    </citation>
    <scope>NUCLEOTIDE SEQUENCE</scope>
    <source>
        <strain evidence="2">SH18-1</strain>
    </source>
</reference>
<keyword evidence="1" id="KW-1133">Transmembrane helix</keyword>
<keyword evidence="3" id="KW-1185">Reference proteome</keyword>
<evidence type="ECO:0000256" key="1">
    <source>
        <dbReference type="SAM" id="Phobius"/>
    </source>
</evidence>
<evidence type="ECO:0000313" key="3">
    <source>
        <dbReference type="Proteomes" id="UP001144256"/>
    </source>
</evidence>
<comment type="caution">
    <text evidence="2">The sequence shown here is derived from an EMBL/GenBank/DDBJ whole genome shotgun (WGS) entry which is preliminary data.</text>
</comment>
<protein>
    <recommendedName>
        <fullName evidence="4">YtxH domain-containing protein</fullName>
    </recommendedName>
</protein>
<sequence length="53" mass="6090">MKFATGLIVGSVIGASSLALMNMDKRDMRKMQRKGKKMMHKAERLMDDLKEMM</sequence>
<feature type="transmembrane region" description="Helical" evidence="1">
    <location>
        <begin position="6"/>
        <end position="23"/>
    </location>
</feature>
<accession>A0A9W5YD88</accession>
<name>A0A9W5YD88_9FIRM</name>
<proteinExistence type="predicted"/>
<evidence type="ECO:0008006" key="4">
    <source>
        <dbReference type="Google" id="ProtNLM"/>
    </source>
</evidence>
<dbReference type="EMBL" id="BRLB01000008">
    <property type="protein sequence ID" value="GKX30233.1"/>
    <property type="molecule type" value="Genomic_DNA"/>
</dbReference>
<keyword evidence="1" id="KW-0812">Transmembrane</keyword>